<sequence length="239" mass="26721">MENLYISNILLYNCDMNQFKAAWSFAFANWKFFLILGLPIIAMETILGYLVSPLNEMTQPEDFFEFFESNSLMIGLVGLIGLVVQISFLGGIWIAYMSIDAGKSINPISALQAGLSKFFPLFGAYILVTIVTAFGYLLLILPGIYLSARFGLFAAQIMYEDSKISESISSSWEKTDEHGSKLFMFTLIFMSLILISALVLGSIIPAGIAQIFILSITEYIFIIPLGYIFFTLYKSLKTL</sequence>
<keyword evidence="1" id="KW-1133">Transmembrane helix</keyword>
<proteinExistence type="predicted"/>
<keyword evidence="1" id="KW-0812">Transmembrane</keyword>
<feature type="transmembrane region" description="Helical" evidence="1">
    <location>
        <begin position="118"/>
        <end position="138"/>
    </location>
</feature>
<feature type="transmembrane region" description="Helical" evidence="1">
    <location>
        <begin position="210"/>
        <end position="233"/>
    </location>
</feature>
<evidence type="ECO:0000256" key="1">
    <source>
        <dbReference type="SAM" id="Phobius"/>
    </source>
</evidence>
<accession>A0A520N6H9</accession>
<dbReference type="EMBL" id="SHBJ01000004">
    <property type="protein sequence ID" value="RZO29042.1"/>
    <property type="molecule type" value="Genomic_DNA"/>
</dbReference>
<name>A0A520N6H9_9GAMM</name>
<comment type="caution">
    <text evidence="2">The sequence shown here is derived from an EMBL/GenBank/DDBJ whole genome shotgun (WGS) entry which is preliminary data.</text>
</comment>
<protein>
    <recommendedName>
        <fullName evidence="4">Glycerophosphoryl diester phosphodiesterase membrane domain-containing protein</fullName>
    </recommendedName>
</protein>
<evidence type="ECO:0000313" key="2">
    <source>
        <dbReference type="EMBL" id="RZO29042.1"/>
    </source>
</evidence>
<evidence type="ECO:0000313" key="3">
    <source>
        <dbReference type="Proteomes" id="UP000315283"/>
    </source>
</evidence>
<gene>
    <name evidence="2" type="ORF">EVA97_01010</name>
</gene>
<dbReference type="Proteomes" id="UP000315283">
    <property type="component" value="Unassembled WGS sequence"/>
</dbReference>
<dbReference type="AlphaFoldDB" id="A0A520N6H9"/>
<feature type="transmembrane region" description="Helical" evidence="1">
    <location>
        <begin position="182"/>
        <end position="204"/>
    </location>
</feature>
<evidence type="ECO:0008006" key="4">
    <source>
        <dbReference type="Google" id="ProtNLM"/>
    </source>
</evidence>
<feature type="transmembrane region" description="Helical" evidence="1">
    <location>
        <begin position="72"/>
        <end position="97"/>
    </location>
</feature>
<reference evidence="2 3" key="1">
    <citation type="submission" date="2019-02" db="EMBL/GenBank/DDBJ databases">
        <title>Prokaryotic population dynamics and viral predation in marine succession experiment using metagenomics: the confinement effect.</title>
        <authorList>
            <person name="Haro-Moreno J.M."/>
            <person name="Rodriguez-Valera F."/>
            <person name="Lopez-Perez M."/>
        </authorList>
    </citation>
    <scope>NUCLEOTIDE SEQUENCE [LARGE SCALE GENOMIC DNA]</scope>
    <source>
        <strain evidence="2">MED-G164</strain>
    </source>
</reference>
<keyword evidence="1" id="KW-0472">Membrane</keyword>
<organism evidence="2 3">
    <name type="scientific">SAR86 cluster bacterium</name>
    <dbReference type="NCBI Taxonomy" id="2030880"/>
    <lineage>
        <taxon>Bacteria</taxon>
        <taxon>Pseudomonadati</taxon>
        <taxon>Pseudomonadota</taxon>
        <taxon>Gammaproteobacteria</taxon>
        <taxon>SAR86 cluster</taxon>
    </lineage>
</organism>
<feature type="transmembrane region" description="Helical" evidence="1">
    <location>
        <begin position="32"/>
        <end position="52"/>
    </location>
</feature>